<gene>
    <name evidence="1" type="ORF">NE237_018820</name>
</gene>
<evidence type="ECO:0000313" key="2">
    <source>
        <dbReference type="Proteomes" id="UP001141806"/>
    </source>
</evidence>
<dbReference type="EMBL" id="JAMYWD010000007">
    <property type="protein sequence ID" value="KAJ4966971.1"/>
    <property type="molecule type" value="Genomic_DNA"/>
</dbReference>
<dbReference type="Proteomes" id="UP001141806">
    <property type="component" value="Unassembled WGS sequence"/>
</dbReference>
<comment type="caution">
    <text evidence="1">The sequence shown here is derived from an EMBL/GenBank/DDBJ whole genome shotgun (WGS) entry which is preliminary data.</text>
</comment>
<keyword evidence="2" id="KW-1185">Reference proteome</keyword>
<reference evidence="1" key="1">
    <citation type="journal article" date="2023" name="Plant J.">
        <title>The genome of the king protea, Protea cynaroides.</title>
        <authorList>
            <person name="Chang J."/>
            <person name="Duong T.A."/>
            <person name="Schoeman C."/>
            <person name="Ma X."/>
            <person name="Roodt D."/>
            <person name="Barker N."/>
            <person name="Li Z."/>
            <person name="Van de Peer Y."/>
            <person name="Mizrachi E."/>
        </authorList>
    </citation>
    <scope>NUCLEOTIDE SEQUENCE</scope>
    <source>
        <tissue evidence="1">Young leaves</tissue>
    </source>
</reference>
<dbReference type="AlphaFoldDB" id="A0A9Q0KAL0"/>
<organism evidence="1 2">
    <name type="scientific">Protea cynaroides</name>
    <dbReference type="NCBI Taxonomy" id="273540"/>
    <lineage>
        <taxon>Eukaryota</taxon>
        <taxon>Viridiplantae</taxon>
        <taxon>Streptophyta</taxon>
        <taxon>Embryophyta</taxon>
        <taxon>Tracheophyta</taxon>
        <taxon>Spermatophyta</taxon>
        <taxon>Magnoliopsida</taxon>
        <taxon>Proteales</taxon>
        <taxon>Proteaceae</taxon>
        <taxon>Protea</taxon>
    </lineage>
</organism>
<name>A0A9Q0KAL0_9MAGN</name>
<evidence type="ECO:0000313" key="1">
    <source>
        <dbReference type="EMBL" id="KAJ4966971.1"/>
    </source>
</evidence>
<proteinExistence type="predicted"/>
<protein>
    <submittedName>
        <fullName evidence="1">Uncharacterized protein</fullName>
    </submittedName>
</protein>
<sequence length="188" mass="21853">MRDAIACGWWSGDGRETRDVAGLRMAVRRWSRGTRWHWTQIAVRRWSRDIAGRGFWTNQTVCWAGDLLWTNRLSTGREMLLVVVLDKQTVRWVADRGWLRDPAGRGFWTNRLFAGREVSSGQADCLLDHRQGMATRCSVKEDEQADRSRKFDEERWSVGRLQSVWGSRSMGTRWQVYGRWSVAAGCGW</sequence>
<accession>A0A9Q0KAL0</accession>